<reference evidence="2 3" key="1">
    <citation type="submission" date="2016-02" db="EMBL/GenBank/DDBJ databases">
        <title>Comparison of Clostridium stercorarium subspecies using comparative genomics and transcriptomics.</title>
        <authorList>
            <person name="Schellenberg J."/>
            <person name="Thallinger G."/>
            <person name="Levin D.B."/>
            <person name="Zhang X."/>
            <person name="Alvare G."/>
            <person name="Fristensky B."/>
            <person name="Sparling R."/>
        </authorList>
    </citation>
    <scope>NUCLEOTIDE SEQUENCE [LARGE SCALE GENOMIC DNA]</scope>
    <source>
        <strain evidence="2 3">DSM 2910</strain>
    </source>
</reference>
<organism evidence="2 3">
    <name type="scientific">Thermoclostridium stercorarium subsp. thermolacticum DSM 2910</name>
    <dbReference type="NCBI Taxonomy" id="1121336"/>
    <lineage>
        <taxon>Bacteria</taxon>
        <taxon>Bacillati</taxon>
        <taxon>Bacillota</taxon>
        <taxon>Clostridia</taxon>
        <taxon>Eubacteriales</taxon>
        <taxon>Oscillospiraceae</taxon>
        <taxon>Thermoclostridium</taxon>
    </lineage>
</organism>
<name>A0A1B1YA51_THEST</name>
<dbReference type="InterPro" id="IPR013486">
    <property type="entry name" value="SpoIID/LytB"/>
</dbReference>
<dbReference type="InterPro" id="IPR014225">
    <property type="entry name" value="Spore_II_D_firmicutes"/>
</dbReference>
<dbReference type="InterPro" id="IPR013693">
    <property type="entry name" value="SpoIID/LytB_N"/>
</dbReference>
<dbReference type="GO" id="GO:0030435">
    <property type="term" value="P:sporulation resulting in formation of a cellular spore"/>
    <property type="evidence" value="ECO:0007669"/>
    <property type="project" value="InterPro"/>
</dbReference>
<protein>
    <submittedName>
        <fullName evidence="2">Stage II sporulation protein D</fullName>
    </submittedName>
</protein>
<dbReference type="AlphaFoldDB" id="A0A1B1YA51"/>
<dbReference type="EMBL" id="CP014672">
    <property type="protein sequence ID" value="ANW97599.1"/>
    <property type="molecule type" value="Genomic_DNA"/>
</dbReference>
<dbReference type="InterPro" id="IPR051922">
    <property type="entry name" value="Bact_Sporulation_Assoc"/>
</dbReference>
<gene>
    <name evidence="2" type="ORF">CSTERTH_00380</name>
</gene>
<dbReference type="NCBIfam" id="TIGR02669">
    <property type="entry name" value="SpoIID_LytB"/>
    <property type="match status" value="1"/>
</dbReference>
<dbReference type="PANTHER" id="PTHR30032:SF4">
    <property type="entry name" value="AMIDASE ENHANCER"/>
    <property type="match status" value="1"/>
</dbReference>
<dbReference type="NCBIfam" id="TIGR02870">
    <property type="entry name" value="spore_II_D"/>
    <property type="match status" value="1"/>
</dbReference>
<dbReference type="GO" id="GO:0030288">
    <property type="term" value="C:outer membrane-bounded periplasmic space"/>
    <property type="evidence" value="ECO:0007669"/>
    <property type="project" value="TreeGrafter"/>
</dbReference>
<dbReference type="Proteomes" id="UP000092971">
    <property type="component" value="Chromosome"/>
</dbReference>
<evidence type="ECO:0000313" key="3">
    <source>
        <dbReference type="Proteomes" id="UP000092971"/>
    </source>
</evidence>
<dbReference type="PANTHER" id="PTHR30032">
    <property type="entry name" value="N-ACETYLMURAMOYL-L-ALANINE AMIDASE-RELATED"/>
    <property type="match status" value="1"/>
</dbReference>
<accession>A0A1B1YA51</accession>
<dbReference type="Pfam" id="PF08486">
    <property type="entry name" value="SpoIID"/>
    <property type="match status" value="1"/>
</dbReference>
<proteinExistence type="predicted"/>
<evidence type="ECO:0000259" key="1">
    <source>
        <dbReference type="Pfam" id="PF08486"/>
    </source>
</evidence>
<dbReference type="OrthoDB" id="9794671at2"/>
<feature type="domain" description="Sporulation stage II protein D amidase enhancer LytB N-terminal" evidence="1">
    <location>
        <begin position="55"/>
        <end position="164"/>
    </location>
</feature>
<dbReference type="RefSeq" id="WP_015357811.1">
    <property type="nucleotide sequence ID" value="NZ_CP014672.1"/>
</dbReference>
<evidence type="ECO:0000313" key="2">
    <source>
        <dbReference type="EMBL" id="ANW97599.1"/>
    </source>
</evidence>
<sequence length="345" mass="38885">MRNNRKALVLLLVVCLLIFLSVSRNIRKEEEQNRPEGEEEKRKQPVYKTEIIVYDTRNKVIERMDLDEYIVGVVAAEMPASFEMEALKAQAIAARTYALGRALGKYGSGAERHNGAHVCTDPSHCQAYITKDMYQSWYPNSNVDENWAKVERAVYETSGLILTYEGEIINPLYHANSGGMTEDIQEVWSSVGAVPYLRSVYSEGESDYSSYEKKVVLTGEEIREKLMKAYPDIVFLGPVSEDVEVVQYTNSQRAKEIRVGSITIPGTKFRELFSLASTIMEINFIEEDVMEVTTYGFGHGVGMSQCGANELAQKGKDYEYILKYYYTGVEVEPISEEIVAALNSG</sequence>